<gene>
    <name evidence="3" type="primary">pilN</name>
    <name evidence="3" type="ORF">GF1_27230</name>
</gene>
<evidence type="ECO:0000313" key="3">
    <source>
        <dbReference type="EMBL" id="BCO10347.1"/>
    </source>
</evidence>
<keyword evidence="2" id="KW-0472">Membrane</keyword>
<keyword evidence="4" id="KW-1185">Reference proteome</keyword>
<feature type="coiled-coil region" evidence="1">
    <location>
        <begin position="47"/>
        <end position="91"/>
    </location>
</feature>
<dbReference type="Proteomes" id="UP001063350">
    <property type="component" value="Chromosome"/>
</dbReference>
<keyword evidence="1" id="KW-0175">Coiled coil</keyword>
<sequence length="193" mass="22044">MVYINLLPVREIKQRVRAKRQLLGIATGFICLLVILGIAGYMQAGKVERLRQEISSLKKEKQRYKKIGRQIKQLEKDRQLIEKQIEIIRQLKRSSSLTVHILDEIANITPTDRMWLMSLSQTGNNLQLSGMALDNRTIAKYMEDLKRSPYIKSVNLVSSSLKTYAGRNLKSFSLSCSIGVPEEAKGKKLPEKK</sequence>
<accession>A0A915XKR7</accession>
<dbReference type="RefSeq" id="WP_267927084.1">
    <property type="nucleotide sequence ID" value="NZ_AP024233.1"/>
</dbReference>
<dbReference type="Pfam" id="PF05137">
    <property type="entry name" value="PilN"/>
    <property type="match status" value="1"/>
</dbReference>
<dbReference type="EMBL" id="AP024233">
    <property type="protein sequence ID" value="BCO10347.1"/>
    <property type="molecule type" value="Genomic_DNA"/>
</dbReference>
<dbReference type="AlphaFoldDB" id="A0A915XKR7"/>
<evidence type="ECO:0000256" key="2">
    <source>
        <dbReference type="SAM" id="Phobius"/>
    </source>
</evidence>
<dbReference type="PANTHER" id="PTHR40278:SF1">
    <property type="entry name" value="DNA UTILIZATION PROTEIN HOFN"/>
    <property type="match status" value="1"/>
</dbReference>
<evidence type="ECO:0000313" key="4">
    <source>
        <dbReference type="Proteomes" id="UP001063350"/>
    </source>
</evidence>
<dbReference type="KEGG" id="ddu:GF1_27230"/>
<feature type="transmembrane region" description="Helical" evidence="2">
    <location>
        <begin position="21"/>
        <end position="42"/>
    </location>
</feature>
<dbReference type="InterPro" id="IPR052534">
    <property type="entry name" value="Extracell_DNA_Util/SecSys_Comp"/>
</dbReference>
<dbReference type="InterPro" id="IPR007813">
    <property type="entry name" value="PilN"/>
</dbReference>
<reference evidence="3" key="1">
    <citation type="submission" date="2020-12" db="EMBL/GenBank/DDBJ databases">
        <title>Desulfobium dissulfuricans gen. nov., sp. nov., a novel mesophilic, sulfate-reducing bacterium isolated from a deep-sea hydrothermal vent.</title>
        <authorList>
            <person name="Hashimoto Y."/>
            <person name="Tame A."/>
            <person name="Sawayama S."/>
            <person name="Miyazaki J."/>
            <person name="Takai K."/>
            <person name="Nakagawa S."/>
        </authorList>
    </citation>
    <scope>NUCLEOTIDE SEQUENCE</scope>
    <source>
        <strain evidence="3">GF1</strain>
    </source>
</reference>
<name>A0A915XKR7_9BACT</name>
<evidence type="ECO:0000256" key="1">
    <source>
        <dbReference type="SAM" id="Coils"/>
    </source>
</evidence>
<keyword evidence="2" id="KW-1133">Transmembrane helix</keyword>
<protein>
    <submittedName>
        <fullName evidence="3">Fimbrial protein</fullName>
    </submittedName>
</protein>
<organism evidence="3 4">
    <name type="scientific">Desulfolithobacter dissulfuricans</name>
    <dbReference type="NCBI Taxonomy" id="2795293"/>
    <lineage>
        <taxon>Bacteria</taxon>
        <taxon>Pseudomonadati</taxon>
        <taxon>Thermodesulfobacteriota</taxon>
        <taxon>Desulfobulbia</taxon>
        <taxon>Desulfobulbales</taxon>
        <taxon>Desulfobulbaceae</taxon>
        <taxon>Desulfolithobacter</taxon>
    </lineage>
</organism>
<keyword evidence="2" id="KW-0812">Transmembrane</keyword>
<dbReference type="PANTHER" id="PTHR40278">
    <property type="entry name" value="DNA UTILIZATION PROTEIN HOFN"/>
    <property type="match status" value="1"/>
</dbReference>
<proteinExistence type="predicted"/>